<accession>A0A0C1QS07</accession>
<keyword evidence="1" id="KW-1133">Transmembrane helix</keyword>
<name>A0A0C1QS07_9GAMM</name>
<protein>
    <submittedName>
        <fullName evidence="2">Uncharacterized protein</fullName>
    </submittedName>
</protein>
<dbReference type="Proteomes" id="UP000031327">
    <property type="component" value="Unassembled WGS sequence"/>
</dbReference>
<dbReference type="RefSeq" id="WP_039608108.1">
    <property type="nucleotide sequence ID" value="NZ_JWIC01000004.1"/>
</dbReference>
<dbReference type="OrthoDB" id="6312399at2"/>
<proteinExistence type="predicted"/>
<reference evidence="2 3" key="1">
    <citation type="submission" date="2014-12" db="EMBL/GenBank/DDBJ databases">
        <title>Draft Genome Sequence of Pseudoalteromonas luteoviolacea HI1.</title>
        <authorList>
            <person name="Asahina A.Y."/>
            <person name="Hadfield M.G."/>
        </authorList>
    </citation>
    <scope>NUCLEOTIDE SEQUENCE [LARGE SCALE GENOMIC DNA]</scope>
    <source>
        <strain evidence="2 3">HI1</strain>
    </source>
</reference>
<feature type="transmembrane region" description="Helical" evidence="1">
    <location>
        <begin position="148"/>
        <end position="171"/>
    </location>
</feature>
<evidence type="ECO:0000256" key="1">
    <source>
        <dbReference type="SAM" id="Phobius"/>
    </source>
</evidence>
<evidence type="ECO:0000313" key="3">
    <source>
        <dbReference type="Proteomes" id="UP000031327"/>
    </source>
</evidence>
<gene>
    <name evidence="2" type="ORF">JF50_03375</name>
</gene>
<keyword evidence="1" id="KW-0812">Transmembrane</keyword>
<feature type="transmembrane region" description="Helical" evidence="1">
    <location>
        <begin position="121"/>
        <end position="142"/>
    </location>
</feature>
<feature type="transmembrane region" description="Helical" evidence="1">
    <location>
        <begin position="6"/>
        <end position="28"/>
    </location>
</feature>
<evidence type="ECO:0000313" key="2">
    <source>
        <dbReference type="EMBL" id="KID57807.1"/>
    </source>
</evidence>
<dbReference type="EMBL" id="JWIC01000004">
    <property type="protein sequence ID" value="KID57807.1"/>
    <property type="molecule type" value="Genomic_DNA"/>
</dbReference>
<sequence length="187" mass="21754">MNEILAYVDWVFRALFLLVVLFLMVIFWERKFSLFFGGKSSLRNKADHTLHSCFLTALCTVVFFVIGNILSDHVITLPMEKIALRRLYYFLGMVNLTFFFVSLFLLHIIRECGFSNIARTVSYLMLIELSLYFIQLVVRGYLDISYSLLNSFVAASFFICNISAFIILISYPTKLLLDKSNFDLDNR</sequence>
<organism evidence="2 3">
    <name type="scientific">Pseudoalteromonas luteoviolacea</name>
    <dbReference type="NCBI Taxonomy" id="43657"/>
    <lineage>
        <taxon>Bacteria</taxon>
        <taxon>Pseudomonadati</taxon>
        <taxon>Pseudomonadota</taxon>
        <taxon>Gammaproteobacteria</taxon>
        <taxon>Alteromonadales</taxon>
        <taxon>Pseudoalteromonadaceae</taxon>
        <taxon>Pseudoalteromonas</taxon>
    </lineage>
</organism>
<feature type="transmembrane region" description="Helical" evidence="1">
    <location>
        <begin position="87"/>
        <end position="109"/>
    </location>
</feature>
<comment type="caution">
    <text evidence="2">The sequence shown here is derived from an EMBL/GenBank/DDBJ whole genome shotgun (WGS) entry which is preliminary data.</text>
</comment>
<feature type="transmembrane region" description="Helical" evidence="1">
    <location>
        <begin position="49"/>
        <end position="67"/>
    </location>
</feature>
<dbReference type="AlphaFoldDB" id="A0A0C1QS07"/>
<keyword evidence="1" id="KW-0472">Membrane</keyword>